<dbReference type="EMBL" id="BTGU01000104">
    <property type="protein sequence ID" value="GMN60950.1"/>
    <property type="molecule type" value="Genomic_DNA"/>
</dbReference>
<protein>
    <submittedName>
        <fullName evidence="1">Uncharacterized protein</fullName>
    </submittedName>
</protein>
<organism evidence="1 2">
    <name type="scientific">Ficus carica</name>
    <name type="common">Common fig</name>
    <dbReference type="NCBI Taxonomy" id="3494"/>
    <lineage>
        <taxon>Eukaryota</taxon>
        <taxon>Viridiplantae</taxon>
        <taxon>Streptophyta</taxon>
        <taxon>Embryophyta</taxon>
        <taxon>Tracheophyta</taxon>
        <taxon>Spermatophyta</taxon>
        <taxon>Magnoliopsida</taxon>
        <taxon>eudicotyledons</taxon>
        <taxon>Gunneridae</taxon>
        <taxon>Pentapetalae</taxon>
        <taxon>rosids</taxon>
        <taxon>fabids</taxon>
        <taxon>Rosales</taxon>
        <taxon>Moraceae</taxon>
        <taxon>Ficeae</taxon>
        <taxon>Ficus</taxon>
    </lineage>
</organism>
<evidence type="ECO:0000313" key="1">
    <source>
        <dbReference type="EMBL" id="GMN60950.1"/>
    </source>
</evidence>
<sequence length="48" mass="5351">MPVTVAADFKYDARNCRLQPILLDRIAEANKSGKPIEDRDLTGKPLIP</sequence>
<comment type="caution">
    <text evidence="1">The sequence shown here is derived from an EMBL/GenBank/DDBJ whole genome shotgun (WGS) entry which is preliminary data.</text>
</comment>
<proteinExistence type="predicted"/>
<evidence type="ECO:0000313" key="2">
    <source>
        <dbReference type="Proteomes" id="UP001187192"/>
    </source>
</evidence>
<keyword evidence="2" id="KW-1185">Reference proteome</keyword>
<dbReference type="Proteomes" id="UP001187192">
    <property type="component" value="Unassembled WGS sequence"/>
</dbReference>
<gene>
    <name evidence="1" type="ORF">TIFTF001_030029</name>
</gene>
<accession>A0AA88J374</accession>
<reference evidence="1" key="1">
    <citation type="submission" date="2023-07" db="EMBL/GenBank/DDBJ databases">
        <title>draft genome sequence of fig (Ficus carica).</title>
        <authorList>
            <person name="Takahashi T."/>
            <person name="Nishimura K."/>
        </authorList>
    </citation>
    <scope>NUCLEOTIDE SEQUENCE</scope>
</reference>
<name>A0AA88J374_FICCA</name>
<dbReference type="AlphaFoldDB" id="A0AA88J374"/>